<dbReference type="EMBL" id="JACSZT010000006">
    <property type="protein sequence ID" value="MBC6498760.1"/>
    <property type="molecule type" value="Genomic_DNA"/>
</dbReference>
<dbReference type="EMBL" id="JAAAMQ010000019">
    <property type="protein sequence ID" value="NBA12144.1"/>
    <property type="molecule type" value="Genomic_DNA"/>
</dbReference>
<evidence type="ECO:0000313" key="5">
    <source>
        <dbReference type="EMBL" id="TGE74463.1"/>
    </source>
</evidence>
<dbReference type="EMBL" id="JAAOCX010000017">
    <property type="protein sequence ID" value="MBJ7633440.1"/>
    <property type="molecule type" value="Genomic_DNA"/>
</dbReference>
<reference evidence="2 7" key="5">
    <citation type="journal article" date="2021" name="Int. J. Food Microbiol.">
        <title>Safety demonstration of a microbial species for use in the food chain: Weissella confusa.</title>
        <authorList>
            <person name="Bourdichon F."/>
            <person name="Patrone V."/>
            <person name="Fontana A."/>
            <person name="Milani G."/>
            <person name="Morelli L."/>
        </authorList>
    </citation>
    <scope>NUCLEOTIDE SEQUENCE</scope>
    <source>
        <strain evidence="2">CCUG 30943</strain>
        <strain evidence="3 7">CCUG 43002</strain>
    </source>
</reference>
<reference evidence="5 6" key="1">
    <citation type="submission" date="2018-03" db="EMBL/GenBank/DDBJ databases">
        <title>Genome sequencing of Weissella confusa isolates.</title>
        <authorList>
            <person name="Kajala I."/>
            <person name="Baruah R."/>
            <person name="Bergsveinson J."/>
            <person name="Juvonen R."/>
            <person name="Ziola B."/>
        </authorList>
    </citation>
    <scope>NUCLEOTIDE SEQUENCE [LARGE SCALE GENOMIC DNA]</scope>
    <source>
        <strain evidence="5 6">VTT E-062653</strain>
    </source>
</reference>
<dbReference type="GeneID" id="57978375"/>
<organism evidence="5 6">
    <name type="scientific">Weissella confusa</name>
    <name type="common">Lactobacillus confusus</name>
    <dbReference type="NCBI Taxonomy" id="1583"/>
    <lineage>
        <taxon>Bacteria</taxon>
        <taxon>Bacillati</taxon>
        <taxon>Bacillota</taxon>
        <taxon>Bacilli</taxon>
        <taxon>Lactobacillales</taxon>
        <taxon>Lactobacillaceae</taxon>
        <taxon>Weissella</taxon>
    </lineage>
</organism>
<evidence type="ECO:0000313" key="1">
    <source>
        <dbReference type="EMBL" id="MBC6498760.1"/>
    </source>
</evidence>
<dbReference type="Proteomes" id="UP000297646">
    <property type="component" value="Unassembled WGS sequence"/>
</dbReference>
<evidence type="ECO:0000313" key="6">
    <source>
        <dbReference type="Proteomes" id="UP000297646"/>
    </source>
</evidence>
<reference evidence="4" key="2">
    <citation type="submission" date="2020-01" db="EMBL/GenBank/DDBJ databases">
        <title>First Reported Case and Whole Genome of Weissella confusa in an Equid.</title>
        <authorList>
            <person name="Little S.V."/>
            <person name="Lawhon S.D."/>
        </authorList>
    </citation>
    <scope>NUCLEOTIDE SEQUENCE</scope>
    <source>
        <strain evidence="4">718955</strain>
    </source>
</reference>
<dbReference type="Proteomes" id="UP000719917">
    <property type="component" value="Unassembled WGS sequence"/>
</dbReference>
<dbReference type="Proteomes" id="UP000728106">
    <property type="component" value="Unassembled WGS sequence"/>
</dbReference>
<protein>
    <submittedName>
        <fullName evidence="5">Uncharacterized protein</fullName>
    </submittedName>
</protein>
<dbReference type="OrthoDB" id="9784332at2"/>
<proteinExistence type="predicted"/>
<evidence type="ECO:0000313" key="2">
    <source>
        <dbReference type="EMBL" id="MBJ7633440.1"/>
    </source>
</evidence>
<reference evidence="2" key="3">
    <citation type="submission" date="2020-02" db="EMBL/GenBank/DDBJ databases">
        <authorList>
            <person name="Fontana A."/>
            <person name="Patrone V."/>
            <person name="Morelli L."/>
        </authorList>
    </citation>
    <scope>NUCLEOTIDE SEQUENCE</scope>
    <source>
        <strain evidence="2">CCUG 30943</strain>
        <strain evidence="3">CCUG 43002</strain>
    </source>
</reference>
<name>A0A0R2F5A7_WEICO</name>
<dbReference type="Proteomes" id="UP000808038">
    <property type="component" value="Unassembled WGS sequence"/>
</dbReference>
<dbReference type="EMBL" id="JAAOCP010000018">
    <property type="protein sequence ID" value="MBJ7639861.1"/>
    <property type="molecule type" value="Genomic_DNA"/>
</dbReference>
<reference evidence="1" key="4">
    <citation type="submission" date="2020-08" db="EMBL/GenBank/DDBJ databases">
        <title>Complete genome sequence of Weissella confusa strain FS54 provides insights into metabolic potential.</title>
        <authorList>
            <person name="Fhoula I."/>
            <person name="Najjari A."/>
            <person name="Lekired A."/>
            <person name="Bessrour-Aouam N."/>
            <person name="Jaballah S."/>
            <person name="Klibi N."/>
            <person name="Ouzari H.-I."/>
        </authorList>
    </citation>
    <scope>NUCLEOTIDE SEQUENCE</scope>
    <source>
        <strain evidence="1">FS54</strain>
    </source>
</reference>
<sequence>MANFTSMSTGVGQLNYTFATSAASEFSVTVENESAHKSEYRERQIKRIQDRVANKPGISFGRLRSDLHLESSELRQLAREAGVTLQ</sequence>
<dbReference type="RefSeq" id="WP_003610304.1">
    <property type="nucleotide sequence ID" value="NZ_ALXH01000078.1"/>
</dbReference>
<gene>
    <name evidence="5" type="ORF">C6P11_03215</name>
    <name evidence="4" type="ORF">GTU77_07960</name>
    <name evidence="1" type="ORF">H7R52_08730</name>
    <name evidence="3" type="ORF">HAU20_10810</name>
    <name evidence="2" type="ORF">HAU43_10155</name>
</gene>
<evidence type="ECO:0000313" key="4">
    <source>
        <dbReference type="EMBL" id="NBA12144.1"/>
    </source>
</evidence>
<keyword evidence="7" id="KW-1185">Reference proteome</keyword>
<evidence type="ECO:0000313" key="7">
    <source>
        <dbReference type="Proteomes" id="UP000728106"/>
    </source>
</evidence>
<dbReference type="AlphaFoldDB" id="A0A0R2F5A7"/>
<dbReference type="EMBL" id="PVSN01000020">
    <property type="protein sequence ID" value="TGE74463.1"/>
    <property type="molecule type" value="Genomic_DNA"/>
</dbReference>
<dbReference type="STRING" id="1583.IV69_GL001175"/>
<accession>A0A0R2F5A7</accession>
<dbReference type="Proteomes" id="UP000650485">
    <property type="component" value="Unassembled WGS sequence"/>
</dbReference>
<comment type="caution">
    <text evidence="5">The sequence shown here is derived from an EMBL/GenBank/DDBJ whole genome shotgun (WGS) entry which is preliminary data.</text>
</comment>
<evidence type="ECO:0000313" key="3">
    <source>
        <dbReference type="EMBL" id="MBJ7639861.1"/>
    </source>
</evidence>